<evidence type="ECO:0000313" key="3">
    <source>
        <dbReference type="EMBL" id="MBB5778729.1"/>
    </source>
</evidence>
<feature type="transmembrane region" description="Helical" evidence="1">
    <location>
        <begin position="230"/>
        <end position="250"/>
    </location>
</feature>
<feature type="transmembrane region" description="Helical" evidence="1">
    <location>
        <begin position="32"/>
        <end position="48"/>
    </location>
</feature>
<name>A0A7W9G7M9_9ACTN</name>
<organism evidence="3 4">
    <name type="scientific">Nonomuraea jabiensis</name>
    <dbReference type="NCBI Taxonomy" id="882448"/>
    <lineage>
        <taxon>Bacteria</taxon>
        <taxon>Bacillati</taxon>
        <taxon>Actinomycetota</taxon>
        <taxon>Actinomycetes</taxon>
        <taxon>Streptosporangiales</taxon>
        <taxon>Streptosporangiaceae</taxon>
        <taxon>Nonomuraea</taxon>
    </lineage>
</organism>
<protein>
    <submittedName>
        <fullName evidence="3">Uncharacterized protein</fullName>
    </submittedName>
</protein>
<feature type="transmembrane region" description="Helical" evidence="1">
    <location>
        <begin position="147"/>
        <end position="168"/>
    </location>
</feature>
<sequence length="299" mass="31668">MSSKISVPALCAAALLMPLVPAAIAPTAANVVTGAAVAALLVVPVVVLRRRLWAPRLGAALLALLAVAAAATPISGLGKPSQEEVARYVAGHSAGGRPVDFGDLRILPWDTDDLLLIALACLATAALLLTLGQTVRREGRPPLRWRWPLVMWGVALVLVSIPLAMLLAPLAGETMEYSIMIMNGDCFGGTEEIMFATAVLVLIPQPIVVAVGFGLWALLARTGHRPLGRLVGWLTVAPMVLRDLAMNWMPVLGCAQPSEEGTVNPVTLPWALYTLLPVVLIVLAVRVRRTPTPQVRIGR</sequence>
<gene>
    <name evidence="3" type="ORF">HD596_005485</name>
</gene>
<dbReference type="Proteomes" id="UP000579153">
    <property type="component" value="Unassembled WGS sequence"/>
</dbReference>
<keyword evidence="1" id="KW-0812">Transmembrane</keyword>
<feature type="transmembrane region" description="Helical" evidence="1">
    <location>
        <begin position="193"/>
        <end position="218"/>
    </location>
</feature>
<feature type="signal peptide" evidence="2">
    <location>
        <begin position="1"/>
        <end position="22"/>
    </location>
</feature>
<feature type="chain" id="PRO_5039686258" evidence="2">
    <location>
        <begin position="23"/>
        <end position="299"/>
    </location>
</feature>
<keyword evidence="2" id="KW-0732">Signal</keyword>
<feature type="transmembrane region" description="Helical" evidence="1">
    <location>
        <begin position="114"/>
        <end position="135"/>
    </location>
</feature>
<proteinExistence type="predicted"/>
<keyword evidence="1" id="KW-1133">Transmembrane helix</keyword>
<accession>A0A7W9G7M9</accession>
<comment type="caution">
    <text evidence="3">The sequence shown here is derived from an EMBL/GenBank/DDBJ whole genome shotgun (WGS) entry which is preliminary data.</text>
</comment>
<evidence type="ECO:0000313" key="4">
    <source>
        <dbReference type="Proteomes" id="UP000579153"/>
    </source>
</evidence>
<evidence type="ECO:0000256" key="1">
    <source>
        <dbReference type="SAM" id="Phobius"/>
    </source>
</evidence>
<dbReference type="EMBL" id="JACHMB010000001">
    <property type="protein sequence ID" value="MBB5778729.1"/>
    <property type="molecule type" value="Genomic_DNA"/>
</dbReference>
<reference evidence="3 4" key="1">
    <citation type="submission" date="2020-08" db="EMBL/GenBank/DDBJ databases">
        <title>Sequencing the genomes of 1000 actinobacteria strains.</title>
        <authorList>
            <person name="Klenk H.-P."/>
        </authorList>
    </citation>
    <scope>NUCLEOTIDE SEQUENCE [LARGE SCALE GENOMIC DNA]</scope>
    <source>
        <strain evidence="3 4">DSM 45507</strain>
    </source>
</reference>
<feature type="transmembrane region" description="Helical" evidence="1">
    <location>
        <begin position="60"/>
        <end position="78"/>
    </location>
</feature>
<keyword evidence="4" id="KW-1185">Reference proteome</keyword>
<dbReference type="RefSeq" id="WP_185072135.1">
    <property type="nucleotide sequence ID" value="NZ_JACHMB010000001.1"/>
</dbReference>
<keyword evidence="1" id="KW-0472">Membrane</keyword>
<feature type="transmembrane region" description="Helical" evidence="1">
    <location>
        <begin position="270"/>
        <end position="287"/>
    </location>
</feature>
<dbReference type="AlphaFoldDB" id="A0A7W9G7M9"/>
<evidence type="ECO:0000256" key="2">
    <source>
        <dbReference type="SAM" id="SignalP"/>
    </source>
</evidence>